<dbReference type="GO" id="GO:0000398">
    <property type="term" value="P:mRNA splicing, via spliceosome"/>
    <property type="evidence" value="ECO:0007669"/>
    <property type="project" value="TreeGrafter"/>
</dbReference>
<organism evidence="3 4">
    <name type="scientific">Heterocephalus glaber</name>
    <name type="common">Naked mole rat</name>
    <dbReference type="NCBI Taxonomy" id="10181"/>
    <lineage>
        <taxon>Eukaryota</taxon>
        <taxon>Metazoa</taxon>
        <taxon>Chordata</taxon>
        <taxon>Craniata</taxon>
        <taxon>Vertebrata</taxon>
        <taxon>Euteleostomi</taxon>
        <taxon>Mammalia</taxon>
        <taxon>Eutheria</taxon>
        <taxon>Euarchontoglires</taxon>
        <taxon>Glires</taxon>
        <taxon>Rodentia</taxon>
        <taxon>Hystricomorpha</taxon>
        <taxon>Bathyergidae</taxon>
        <taxon>Heterocephalus</taxon>
    </lineage>
</organism>
<dbReference type="AlphaFoldDB" id="G5C815"/>
<dbReference type="PANTHER" id="PTHR48026">
    <property type="entry name" value="HOMOLOGOUS TO DROSOPHILA SQD (SQUID) PROTEIN"/>
    <property type="match status" value="1"/>
</dbReference>
<evidence type="ECO:0000256" key="1">
    <source>
        <dbReference type="ARBA" id="ARBA00022884"/>
    </source>
</evidence>
<feature type="compositionally biased region" description="Gly residues" evidence="2">
    <location>
        <begin position="90"/>
        <end position="107"/>
    </location>
</feature>
<feature type="region of interest" description="Disordered" evidence="2">
    <location>
        <begin position="88"/>
        <end position="107"/>
    </location>
</feature>
<dbReference type="Gene3D" id="3.30.70.330">
    <property type="match status" value="1"/>
</dbReference>
<feature type="compositionally biased region" description="Low complexity" evidence="2">
    <location>
        <begin position="51"/>
        <end position="64"/>
    </location>
</feature>
<feature type="compositionally biased region" description="Gly residues" evidence="2">
    <location>
        <begin position="65"/>
        <end position="74"/>
    </location>
</feature>
<keyword evidence="1" id="KW-0694">RNA-binding</keyword>
<evidence type="ECO:0000313" key="3">
    <source>
        <dbReference type="EMBL" id="EHB17676.1"/>
    </source>
</evidence>
<accession>G5C815</accession>
<keyword evidence="3" id="KW-0687">Ribonucleoprotein</keyword>
<dbReference type="Proteomes" id="UP000006813">
    <property type="component" value="Unassembled WGS sequence"/>
</dbReference>
<evidence type="ECO:0000256" key="2">
    <source>
        <dbReference type="SAM" id="MobiDB-lite"/>
    </source>
</evidence>
<name>G5C815_HETGA</name>
<dbReference type="GO" id="GO:0071013">
    <property type="term" value="C:catalytic step 2 spliceosome"/>
    <property type="evidence" value="ECO:0007669"/>
    <property type="project" value="TreeGrafter"/>
</dbReference>
<reference evidence="3 4" key="1">
    <citation type="journal article" date="2011" name="Nature">
        <title>Genome sequencing reveals insights into physiology and longevity of the naked mole rat.</title>
        <authorList>
            <person name="Kim E.B."/>
            <person name="Fang X."/>
            <person name="Fushan A.A."/>
            <person name="Huang Z."/>
            <person name="Lobanov A.V."/>
            <person name="Han L."/>
            <person name="Marino S.M."/>
            <person name="Sun X."/>
            <person name="Turanov A.A."/>
            <person name="Yang P."/>
            <person name="Yim S.H."/>
            <person name="Zhao X."/>
            <person name="Kasaikina M.V."/>
            <person name="Stoletzki N."/>
            <person name="Peng C."/>
            <person name="Polak P."/>
            <person name="Xiong Z."/>
            <person name="Kiezun A."/>
            <person name="Zhu Y."/>
            <person name="Chen Y."/>
            <person name="Kryukov G.V."/>
            <person name="Zhang Q."/>
            <person name="Peshkin L."/>
            <person name="Yang L."/>
            <person name="Bronson R.T."/>
            <person name="Buffenstein R."/>
            <person name="Wang B."/>
            <person name="Han C."/>
            <person name="Li Q."/>
            <person name="Chen L."/>
            <person name="Zhao W."/>
            <person name="Sunyaev S.R."/>
            <person name="Park T.J."/>
            <person name="Zhang G."/>
            <person name="Wang J."/>
            <person name="Gladyshev V.N."/>
        </authorList>
    </citation>
    <scope>NUCLEOTIDE SEQUENCE [LARGE SCALE GENOMIC DNA]</scope>
</reference>
<dbReference type="InterPro" id="IPR012677">
    <property type="entry name" value="Nucleotide-bd_a/b_plait_sf"/>
</dbReference>
<dbReference type="SUPFAM" id="SSF54928">
    <property type="entry name" value="RNA-binding domain, RBD"/>
    <property type="match status" value="1"/>
</dbReference>
<gene>
    <name evidence="3" type="ORF">GW7_07356</name>
</gene>
<dbReference type="EMBL" id="JH173777">
    <property type="protein sequence ID" value="EHB17676.1"/>
    <property type="molecule type" value="Genomic_DNA"/>
</dbReference>
<dbReference type="PANTHER" id="PTHR48026:SF2">
    <property type="entry name" value="HETEROGENEOUS NUCLEAR RIBONUCLEOPROTEIN A1-RELATED"/>
    <property type="match status" value="1"/>
</dbReference>
<evidence type="ECO:0000313" key="4">
    <source>
        <dbReference type="Proteomes" id="UP000006813"/>
    </source>
</evidence>
<dbReference type="InParanoid" id="G5C815"/>
<feature type="region of interest" description="Disordered" evidence="2">
    <location>
        <begin position="50"/>
        <end position="74"/>
    </location>
</feature>
<dbReference type="STRING" id="10181.G5C815"/>
<proteinExistence type="predicted"/>
<protein>
    <submittedName>
        <fullName evidence="3">Heterogeneous nuclear ribonucleoproteins A1-like protein</fullName>
    </submittedName>
</protein>
<dbReference type="GO" id="GO:0003730">
    <property type="term" value="F:mRNA 3'-UTR binding"/>
    <property type="evidence" value="ECO:0007669"/>
    <property type="project" value="TreeGrafter"/>
</dbReference>
<sequence length="107" mass="10764">MTDQSYGKKRGFAFITFDDHASVDQAVIQKSHPVTSHSCAVRKALCRQELASASSSQRGRSTSGNLGGGGGGGFRGYDSFGHGENFSVPGGFGGSHGAGGHSGGGDG</sequence>
<dbReference type="InterPro" id="IPR035979">
    <property type="entry name" value="RBD_domain_sf"/>
</dbReference>